<dbReference type="EMBL" id="MN740759">
    <property type="protein sequence ID" value="QHS81726.1"/>
    <property type="molecule type" value="Genomic_DNA"/>
</dbReference>
<protein>
    <recommendedName>
        <fullName evidence="2">OTU domain-containing protein</fullName>
    </recommendedName>
</protein>
<accession>A0A6C0AQ40</accession>
<dbReference type="Gene3D" id="3.90.70.80">
    <property type="match status" value="1"/>
</dbReference>
<name>A0A6C0AQ40_9ZZZZ</name>
<reference evidence="3" key="1">
    <citation type="journal article" date="2020" name="Nature">
        <title>Giant virus diversity and host interactions through global metagenomics.</title>
        <authorList>
            <person name="Schulz F."/>
            <person name="Roux S."/>
            <person name="Paez-Espino D."/>
            <person name="Jungbluth S."/>
            <person name="Walsh D.A."/>
            <person name="Denef V.J."/>
            <person name="McMahon K.D."/>
            <person name="Konstantinidis K.T."/>
            <person name="Eloe-Fadrosh E.A."/>
            <person name="Kyrpides N.C."/>
            <person name="Woyke T."/>
        </authorList>
    </citation>
    <scope>NUCLEOTIDE SEQUENCE</scope>
    <source>
        <strain evidence="3">GVMAG-S-1101164-72</strain>
    </source>
</reference>
<feature type="domain" description="OTU" evidence="2">
    <location>
        <begin position="72"/>
        <end position="251"/>
    </location>
</feature>
<sequence length="458" mass="50673">MSGKKVPDIKVKGEESTSASASASAIVTVAAANSRLANNSELSYSAIINTYACKATEDNDTCMKNKFQVIGLTVLNVVGDGNCLFHSFQRFFDIYNYPEQTLSHLDIREQAIRYLKRNYRLFLNTFQFDDEDQDRLEALLKKTVGKAKWATGDLAEGLRDPEYLAIKRKLFERAVDEHAEEGTYASGIGDILPIALAQLYKLRLTIYDYHSPSKEFRVVNIDPSEVTGQANKGHIRLHRINNNHFNVIVPTLTVERYPRVDALIKFYQTLYNYQMATHLLAQQQGTLAYIENKTERSLFKREIDVQTVLQSTLLESVVAHLLRVNEVIPSWKSFDKYAPFLEADVAPVSHKKASASSKASAKASVAKEPSLASSAYKPIGSATTSSGYKPIGSATRKASRSPSPLRKSSAATKKGNNRYLSSTAAATKPNAKKPNGKVAEGKSKSASSRFNLLGENDL</sequence>
<evidence type="ECO:0000313" key="3">
    <source>
        <dbReference type="EMBL" id="QHS81726.1"/>
    </source>
</evidence>
<dbReference type="AlphaFoldDB" id="A0A6C0AQ40"/>
<proteinExistence type="predicted"/>
<evidence type="ECO:0000259" key="2">
    <source>
        <dbReference type="PROSITE" id="PS50802"/>
    </source>
</evidence>
<feature type="region of interest" description="Disordered" evidence="1">
    <location>
        <begin position="386"/>
        <end position="458"/>
    </location>
</feature>
<dbReference type="CDD" id="cd22744">
    <property type="entry name" value="OTU"/>
    <property type="match status" value="1"/>
</dbReference>
<organism evidence="3">
    <name type="scientific">viral metagenome</name>
    <dbReference type="NCBI Taxonomy" id="1070528"/>
    <lineage>
        <taxon>unclassified sequences</taxon>
        <taxon>metagenomes</taxon>
        <taxon>organismal metagenomes</taxon>
    </lineage>
</organism>
<evidence type="ECO:0000256" key="1">
    <source>
        <dbReference type="SAM" id="MobiDB-lite"/>
    </source>
</evidence>
<dbReference type="InterPro" id="IPR003323">
    <property type="entry name" value="OTU_dom"/>
</dbReference>
<dbReference type="PROSITE" id="PS50802">
    <property type="entry name" value="OTU"/>
    <property type="match status" value="1"/>
</dbReference>